<sequence length="74" mass="8453">MKFIRLTTMLIHPSSIKYVTIQPNHYTIHFQHHIVSGMMLAGSGIVSSGNDIIHISKEKNLTDFEAMSKWIEQV</sequence>
<protein>
    <submittedName>
        <fullName evidence="1">Uncharacterized protein</fullName>
    </submittedName>
</protein>
<accession>A0A6C0BFG9</accession>
<proteinExistence type="predicted"/>
<evidence type="ECO:0000313" key="1">
    <source>
        <dbReference type="EMBL" id="QHS91047.1"/>
    </source>
</evidence>
<organism evidence="1">
    <name type="scientific">viral metagenome</name>
    <dbReference type="NCBI Taxonomy" id="1070528"/>
    <lineage>
        <taxon>unclassified sequences</taxon>
        <taxon>metagenomes</taxon>
        <taxon>organismal metagenomes</taxon>
    </lineage>
</organism>
<name>A0A6C0BFG9_9ZZZZ</name>
<reference evidence="1" key="1">
    <citation type="journal article" date="2020" name="Nature">
        <title>Giant virus diversity and host interactions through global metagenomics.</title>
        <authorList>
            <person name="Schulz F."/>
            <person name="Roux S."/>
            <person name="Paez-Espino D."/>
            <person name="Jungbluth S."/>
            <person name="Walsh D.A."/>
            <person name="Denef V.J."/>
            <person name="McMahon K.D."/>
            <person name="Konstantinidis K.T."/>
            <person name="Eloe-Fadrosh E.A."/>
            <person name="Kyrpides N.C."/>
            <person name="Woyke T."/>
        </authorList>
    </citation>
    <scope>NUCLEOTIDE SEQUENCE</scope>
    <source>
        <strain evidence="1">GVMAG-M-3300013004-44</strain>
    </source>
</reference>
<dbReference type="EMBL" id="MN739154">
    <property type="protein sequence ID" value="QHS91047.1"/>
    <property type="molecule type" value="Genomic_DNA"/>
</dbReference>
<dbReference type="AlphaFoldDB" id="A0A6C0BFG9"/>